<comment type="caution">
    <text evidence="2">The sequence shown here is derived from an EMBL/GenBank/DDBJ whole genome shotgun (WGS) entry which is preliminary data.</text>
</comment>
<feature type="region of interest" description="Disordered" evidence="1">
    <location>
        <begin position="33"/>
        <end position="62"/>
    </location>
</feature>
<name>A0A8J7WA91_9EURY</name>
<proteinExistence type="predicted"/>
<dbReference type="AlphaFoldDB" id="A0A8J7WA91"/>
<dbReference type="EMBL" id="JWHL01000009">
    <property type="protein sequence ID" value="MBR1369185.1"/>
    <property type="molecule type" value="Genomic_DNA"/>
</dbReference>
<dbReference type="RefSeq" id="WP_211530876.1">
    <property type="nucleotide sequence ID" value="NZ_JWHL01000009.1"/>
</dbReference>
<gene>
    <name evidence="2" type="ORF">RJ53_06630</name>
</gene>
<evidence type="ECO:0000313" key="3">
    <source>
        <dbReference type="Proteomes" id="UP000730161"/>
    </source>
</evidence>
<keyword evidence="3" id="KW-1185">Reference proteome</keyword>
<sequence length="198" mass="21729">MDTRAIVVVAIAVILAISLAVYTGMIPLPGDRDTDPAADLSSTSTPADTDPNDTPEPAAVSAPGGIRTISAMVIWAEPADLGGFGDLDGLVVKYRFYDGNNRHVTFDGSSVSMEVSVYTPDIDRRGFRISPRLLYRGFATISRSLPEGDFPLRGIWIPYHELSFNEQDRGIGRIHVKAMFPDGTSVKAEEWYIWPVRR</sequence>
<evidence type="ECO:0000313" key="2">
    <source>
        <dbReference type="EMBL" id="MBR1369185.1"/>
    </source>
</evidence>
<protein>
    <submittedName>
        <fullName evidence="2">Uncharacterized protein</fullName>
    </submittedName>
</protein>
<organism evidence="2 3">
    <name type="scientific">Methanocalculus chunghsingensis</name>
    <dbReference type="NCBI Taxonomy" id="156457"/>
    <lineage>
        <taxon>Archaea</taxon>
        <taxon>Methanobacteriati</taxon>
        <taxon>Methanobacteriota</taxon>
        <taxon>Stenosarchaea group</taxon>
        <taxon>Methanomicrobia</taxon>
        <taxon>Methanomicrobiales</taxon>
        <taxon>Methanocalculaceae</taxon>
        <taxon>Methanocalculus</taxon>
    </lineage>
</organism>
<reference evidence="2" key="1">
    <citation type="submission" date="2014-12" db="EMBL/GenBank/DDBJ databases">
        <authorList>
            <person name="Huang H.-H."/>
            <person name="Chen S.-C."/>
            <person name="Lai M.-C."/>
        </authorList>
    </citation>
    <scope>NUCLEOTIDE SEQUENCE</scope>
    <source>
        <strain evidence="2">K1F9705b</strain>
    </source>
</reference>
<accession>A0A8J7WA91</accession>
<dbReference type="Proteomes" id="UP000730161">
    <property type="component" value="Unassembled WGS sequence"/>
</dbReference>
<evidence type="ECO:0000256" key="1">
    <source>
        <dbReference type="SAM" id="MobiDB-lite"/>
    </source>
</evidence>